<dbReference type="SUPFAM" id="SSF50249">
    <property type="entry name" value="Nucleic acid-binding proteins"/>
    <property type="match status" value="1"/>
</dbReference>
<keyword evidence="4" id="KW-0158">Chromosome</keyword>
<organism evidence="10 11">
    <name type="scientific">Mycena maculata</name>
    <dbReference type="NCBI Taxonomy" id="230809"/>
    <lineage>
        <taxon>Eukaryota</taxon>
        <taxon>Fungi</taxon>
        <taxon>Dikarya</taxon>
        <taxon>Basidiomycota</taxon>
        <taxon>Agaricomycotina</taxon>
        <taxon>Agaricomycetes</taxon>
        <taxon>Agaricomycetidae</taxon>
        <taxon>Agaricales</taxon>
        <taxon>Marasmiineae</taxon>
        <taxon>Mycenaceae</taxon>
        <taxon>Mycena</taxon>
    </lineage>
</organism>
<dbReference type="PANTHER" id="PTHR13989">
    <property type="entry name" value="REPLICATION PROTEIN A-RELATED"/>
    <property type="match status" value="1"/>
</dbReference>
<keyword evidence="6" id="KW-0238">DNA-binding</keyword>
<dbReference type="Gene3D" id="2.40.50.140">
    <property type="entry name" value="Nucleic acid-binding proteins"/>
    <property type="match status" value="1"/>
</dbReference>
<dbReference type="GO" id="GO:0003677">
    <property type="term" value="F:DNA binding"/>
    <property type="evidence" value="ECO:0007669"/>
    <property type="project" value="UniProtKB-KW"/>
</dbReference>
<sequence length="564" mass="62688">MASTSQSYAESGKLASSRGKQPLHRILQWTLTPEAVASCFARDVFNMRESGIKDAGYFWLGRVPCRSVKLIGLLVGVQTYEARIVYYLDDGSAVIECHHRPGPTAPAPNKVKQEKTVKEVKTEPPLPLKPVAFVGDSVSIIGRISPLRDTRKIVVDSIARCPSANDEPRHWIAVRALHKTHYSLDEPFEIPARPASQLPSNTNNTRVLPPVTPSSFSTGSSPFSSPVKSTPSSHASPHRLRHPSRLHTQELTDNAFRIYLKHYMDNADDLRPPLPEPSTPTKPSRHALALGHETPRPHDHTPRRVVPLDFVRPFISAQDSESVRGFTVSYLRRVPELSLMAKRVVKAEAKRRAREARKKAKELGLSQKAVVVTKVMRNDQEKLHPRMKRLFHWAILQLVKDGDVISWDGPVRPYVENGDEHPDPNASGLWKINSSNSTVGGNSTVFSSASIAEDDEDEGVLTDPEPGEEAFVSLTPAFMVPYLENAISKWTAEATARAKDGPNSARSRVRALASGPTVGEITSFLKNDDMWRHLSDFTVQEGLAHLQDEGRAWMVGEDRWELSI</sequence>
<evidence type="ECO:0000256" key="9">
    <source>
        <dbReference type="SAM" id="MobiDB-lite"/>
    </source>
</evidence>
<evidence type="ECO:0000256" key="2">
    <source>
        <dbReference type="ARBA" id="ARBA00004574"/>
    </source>
</evidence>
<evidence type="ECO:0000313" key="10">
    <source>
        <dbReference type="EMBL" id="KAJ7760895.1"/>
    </source>
</evidence>
<evidence type="ECO:0000256" key="4">
    <source>
        <dbReference type="ARBA" id="ARBA00022454"/>
    </source>
</evidence>
<evidence type="ECO:0000313" key="11">
    <source>
        <dbReference type="Proteomes" id="UP001215280"/>
    </source>
</evidence>
<dbReference type="EMBL" id="JARJLG010000047">
    <property type="protein sequence ID" value="KAJ7760895.1"/>
    <property type="molecule type" value="Genomic_DNA"/>
</dbReference>
<dbReference type="Proteomes" id="UP001215280">
    <property type="component" value="Unassembled WGS sequence"/>
</dbReference>
<protein>
    <recommendedName>
        <fullName evidence="3">CST complex subunit STN1</fullName>
    </recommendedName>
    <alternativeName>
        <fullName evidence="8">Suppressor of cdc thirteen homolog</fullName>
    </alternativeName>
</protein>
<feature type="compositionally biased region" description="Basic residues" evidence="9">
    <location>
        <begin position="236"/>
        <end position="245"/>
    </location>
</feature>
<evidence type="ECO:0000256" key="3">
    <source>
        <dbReference type="ARBA" id="ARBA00017411"/>
    </source>
</evidence>
<keyword evidence="7" id="KW-0539">Nucleus</keyword>
<proteinExistence type="predicted"/>
<feature type="compositionally biased region" description="Polar residues" evidence="9">
    <location>
        <begin position="197"/>
        <end position="206"/>
    </location>
</feature>
<dbReference type="GO" id="GO:0005634">
    <property type="term" value="C:nucleus"/>
    <property type="evidence" value="ECO:0007669"/>
    <property type="project" value="UniProtKB-SubCell"/>
</dbReference>
<evidence type="ECO:0000256" key="6">
    <source>
        <dbReference type="ARBA" id="ARBA00023125"/>
    </source>
</evidence>
<accession>A0AAD7JD93</accession>
<feature type="region of interest" description="Disordered" evidence="9">
    <location>
        <begin position="192"/>
        <end position="248"/>
    </location>
</feature>
<evidence type="ECO:0000256" key="8">
    <source>
        <dbReference type="ARBA" id="ARBA00030039"/>
    </source>
</evidence>
<dbReference type="GO" id="GO:0000781">
    <property type="term" value="C:chromosome, telomeric region"/>
    <property type="evidence" value="ECO:0007669"/>
    <property type="project" value="UniProtKB-SubCell"/>
</dbReference>
<dbReference type="PANTHER" id="PTHR13989:SF33">
    <property type="entry name" value="CST COMPLEX SUBUNIT STN1"/>
    <property type="match status" value="1"/>
</dbReference>
<gene>
    <name evidence="10" type="ORF">DFH07DRAFT_816070</name>
</gene>
<reference evidence="10" key="1">
    <citation type="submission" date="2023-03" db="EMBL/GenBank/DDBJ databases">
        <title>Massive genome expansion in bonnet fungi (Mycena s.s.) driven by repeated elements and novel gene families across ecological guilds.</title>
        <authorList>
            <consortium name="Lawrence Berkeley National Laboratory"/>
            <person name="Harder C.B."/>
            <person name="Miyauchi S."/>
            <person name="Viragh M."/>
            <person name="Kuo A."/>
            <person name="Thoen E."/>
            <person name="Andreopoulos B."/>
            <person name="Lu D."/>
            <person name="Skrede I."/>
            <person name="Drula E."/>
            <person name="Henrissat B."/>
            <person name="Morin E."/>
            <person name="Kohler A."/>
            <person name="Barry K."/>
            <person name="LaButti K."/>
            <person name="Morin E."/>
            <person name="Salamov A."/>
            <person name="Lipzen A."/>
            <person name="Mereny Z."/>
            <person name="Hegedus B."/>
            <person name="Baldrian P."/>
            <person name="Stursova M."/>
            <person name="Weitz H."/>
            <person name="Taylor A."/>
            <person name="Grigoriev I.V."/>
            <person name="Nagy L.G."/>
            <person name="Martin F."/>
            <person name="Kauserud H."/>
        </authorList>
    </citation>
    <scope>NUCLEOTIDE SEQUENCE</scope>
    <source>
        <strain evidence="10">CBHHK188m</strain>
    </source>
</reference>
<feature type="compositionally biased region" description="Basic and acidic residues" evidence="9">
    <location>
        <begin position="293"/>
        <end position="302"/>
    </location>
</feature>
<dbReference type="InterPro" id="IPR012340">
    <property type="entry name" value="NA-bd_OB-fold"/>
</dbReference>
<evidence type="ECO:0000256" key="1">
    <source>
        <dbReference type="ARBA" id="ARBA00004123"/>
    </source>
</evidence>
<dbReference type="InterPro" id="IPR040260">
    <property type="entry name" value="RFA2-like"/>
</dbReference>
<evidence type="ECO:0000256" key="5">
    <source>
        <dbReference type="ARBA" id="ARBA00022895"/>
    </source>
</evidence>
<keyword evidence="11" id="KW-1185">Reference proteome</keyword>
<comment type="subcellular location">
    <subcellularLocation>
        <location evidence="2">Chromosome</location>
        <location evidence="2">Telomere</location>
    </subcellularLocation>
    <subcellularLocation>
        <location evidence="1">Nucleus</location>
    </subcellularLocation>
</comment>
<feature type="compositionally biased region" description="Low complexity" evidence="9">
    <location>
        <begin position="213"/>
        <end position="233"/>
    </location>
</feature>
<feature type="region of interest" description="Disordered" evidence="9">
    <location>
        <begin position="268"/>
        <end position="303"/>
    </location>
</feature>
<name>A0AAD7JD93_9AGAR</name>
<comment type="caution">
    <text evidence="10">The sequence shown here is derived from an EMBL/GenBank/DDBJ whole genome shotgun (WGS) entry which is preliminary data.</text>
</comment>
<dbReference type="AlphaFoldDB" id="A0AAD7JD93"/>
<keyword evidence="5" id="KW-0779">Telomere</keyword>
<evidence type="ECO:0000256" key="7">
    <source>
        <dbReference type="ARBA" id="ARBA00023242"/>
    </source>
</evidence>